<reference evidence="1" key="1">
    <citation type="journal article" date="2020" name="Nature">
        <title>Giant virus diversity and host interactions through global metagenomics.</title>
        <authorList>
            <person name="Schulz F."/>
            <person name="Roux S."/>
            <person name="Paez-Espino D."/>
            <person name="Jungbluth S."/>
            <person name="Walsh D.A."/>
            <person name="Denef V.J."/>
            <person name="McMahon K.D."/>
            <person name="Konstantinidis K.T."/>
            <person name="Eloe-Fadrosh E.A."/>
            <person name="Kyrpides N.C."/>
            <person name="Woyke T."/>
        </authorList>
    </citation>
    <scope>NUCLEOTIDE SEQUENCE</scope>
    <source>
        <strain evidence="1">GVMAG-M-3300023184-191</strain>
    </source>
</reference>
<dbReference type="EMBL" id="MN740105">
    <property type="protein sequence ID" value="QHT87961.1"/>
    <property type="molecule type" value="Genomic_DNA"/>
</dbReference>
<dbReference type="AlphaFoldDB" id="A0A6C0I4M2"/>
<proteinExistence type="predicted"/>
<dbReference type="InterPro" id="IPR027417">
    <property type="entry name" value="P-loop_NTPase"/>
</dbReference>
<evidence type="ECO:0000313" key="1">
    <source>
        <dbReference type="EMBL" id="QHT87961.1"/>
    </source>
</evidence>
<accession>A0A6C0I4M2</accession>
<organism evidence="1">
    <name type="scientific">viral metagenome</name>
    <dbReference type="NCBI Taxonomy" id="1070528"/>
    <lineage>
        <taxon>unclassified sequences</taxon>
        <taxon>metagenomes</taxon>
        <taxon>organismal metagenomes</taxon>
    </lineage>
</organism>
<dbReference type="SUPFAM" id="SSF52540">
    <property type="entry name" value="P-loop containing nucleoside triphosphate hydrolases"/>
    <property type="match status" value="1"/>
</dbReference>
<name>A0A6C0I4M2_9ZZZZ</name>
<protein>
    <submittedName>
        <fullName evidence="1">Uncharacterized protein</fullName>
    </submittedName>
</protein>
<sequence length="564" mass="62600">MMSWEVKCRIQREMISTEYRCKQMELDGRGCISYPNQQEAAQQIIEHYKNGKYLVVLIAQPGAGKTGVVLEVTKQMTTHIDDDQCIDASNVFILSGMNDIDWNVQFKSKMLRTFQDNVYHRGAINAPIQNRIAEMTNGLCCTDECQIACGSKMKVANVLASTGLTDLAVARARNMKLLDVSATPETVAYDSENWGTNAAIVILPTGENYKGFQVMLDENRIREAPHFENYDQVLAFLNDWSQRYASLSQKKFFPIRLLPTSTTLKGWFESAFVALGWGRKHHNSTDRIGDIDLLMETAPEKHTAILIKGFWRASKRLVRKHVGGCYEEIPQKQNDTAAAQGLIARFCDNYEYEGDELNPDLRPVHYGDVKAIKSYLKWFERGCDYSLADYQSARIKSKNGRVKSTPSKVHHSVMKNMDAAAVAAAVAAAAAAAAATSYTISNDEFSTRELAHAWALENIAHPNQTPINVIETDINGNHTAKTHMSSDQHRGRDGNCEPIVPLSILRQMGNFARWHRGDGVRCVPVISSTDSTVNHYVIVYKPAWLKSATEGAAAGAAAAAAAAI</sequence>